<evidence type="ECO:0000313" key="4">
    <source>
        <dbReference type="EMBL" id="QLJ97713.1"/>
    </source>
</evidence>
<keyword evidence="1" id="KW-0596">Phosphopantetheine</keyword>
<dbReference type="Gene3D" id="1.10.1200.10">
    <property type="entry name" value="ACP-like"/>
    <property type="match status" value="1"/>
</dbReference>
<keyword evidence="2" id="KW-0597">Phosphoprotein</keyword>
<protein>
    <submittedName>
        <fullName evidence="4">Acyl carrier protein</fullName>
    </submittedName>
</protein>
<gene>
    <name evidence="4" type="ORF">HZU44_23520</name>
</gene>
<accession>A0A7D5YC59</accession>
<evidence type="ECO:0000256" key="1">
    <source>
        <dbReference type="ARBA" id="ARBA00022450"/>
    </source>
</evidence>
<dbReference type="AlphaFoldDB" id="A0A7D5YC59"/>
<dbReference type="PROSITE" id="PS00012">
    <property type="entry name" value="PHOSPHOPANTETHEINE"/>
    <property type="match status" value="1"/>
</dbReference>
<sequence>MTDDILDPGFEQILRRTVPLLDDGQLTPETDLMAAGLDSLAAVQLLAEIEATYEVVIPDEALLGDIFATPGDLWHVVRRHLGSA</sequence>
<dbReference type="EMBL" id="CP058905">
    <property type="protein sequence ID" value="QLJ97713.1"/>
    <property type="molecule type" value="Genomic_DNA"/>
</dbReference>
<feature type="domain" description="Carrier" evidence="3">
    <location>
        <begin position="4"/>
        <end position="81"/>
    </location>
</feature>
<dbReference type="PROSITE" id="PS50075">
    <property type="entry name" value="CARRIER"/>
    <property type="match status" value="1"/>
</dbReference>
<evidence type="ECO:0000256" key="2">
    <source>
        <dbReference type="ARBA" id="ARBA00022553"/>
    </source>
</evidence>
<proteinExistence type="predicted"/>
<name>A0A7D5YC59_9ACTN</name>
<dbReference type="InterPro" id="IPR009081">
    <property type="entry name" value="PP-bd_ACP"/>
</dbReference>
<dbReference type="InterPro" id="IPR036736">
    <property type="entry name" value="ACP-like_sf"/>
</dbReference>
<dbReference type="InterPro" id="IPR006162">
    <property type="entry name" value="Ppantetheine_attach_site"/>
</dbReference>
<organism evidence="4">
    <name type="scientific">Micromonospora carbonacea</name>
    <dbReference type="NCBI Taxonomy" id="47853"/>
    <lineage>
        <taxon>Bacteria</taxon>
        <taxon>Bacillati</taxon>
        <taxon>Actinomycetota</taxon>
        <taxon>Actinomycetes</taxon>
        <taxon>Micromonosporales</taxon>
        <taxon>Micromonosporaceae</taxon>
        <taxon>Micromonospora</taxon>
    </lineage>
</organism>
<dbReference type="SUPFAM" id="SSF47336">
    <property type="entry name" value="ACP-like"/>
    <property type="match status" value="1"/>
</dbReference>
<dbReference type="Pfam" id="PF00550">
    <property type="entry name" value="PP-binding"/>
    <property type="match status" value="1"/>
</dbReference>
<evidence type="ECO:0000259" key="3">
    <source>
        <dbReference type="PROSITE" id="PS50075"/>
    </source>
</evidence>
<reference evidence="4" key="1">
    <citation type="submission" date="2020-08" db="EMBL/GenBank/DDBJ databases">
        <title>A bifunctional nitrone conjugated secondary metabolite targeting the ribosome.</title>
        <authorList>
            <person name="Limbrick E.M."/>
            <person name="Graf M."/>
            <person name="Derewacz D.K."/>
            <person name="Nguyen F."/>
            <person name="Spraggins J.M."/>
            <person name="Wieland M."/>
            <person name="Ynigez-Gutierrez A.E."/>
            <person name="Reisman B.J."/>
            <person name="Zinshteyn B."/>
            <person name="McCulloch K."/>
            <person name="Iverson T.M."/>
            <person name="Green R."/>
            <person name="Wilson D.N."/>
            <person name="Bachmann B.O."/>
        </authorList>
    </citation>
    <scope>NUCLEOTIDE SEQUENCE</scope>
    <source>
        <strain evidence="4">Africana</strain>
    </source>
</reference>